<proteinExistence type="predicted"/>
<evidence type="ECO:0000313" key="2">
    <source>
        <dbReference type="Proteomes" id="UP000242450"/>
    </source>
</evidence>
<dbReference type="OrthoDB" id="6270897at2759"/>
<keyword evidence="2" id="KW-1185">Reference proteome</keyword>
<gene>
    <name evidence="1" type="ORF">Celaphus_00009857</name>
</gene>
<dbReference type="AlphaFoldDB" id="A0A212BZN7"/>
<dbReference type="Proteomes" id="UP000242450">
    <property type="component" value="Chromosome X"/>
</dbReference>
<name>A0A212BZN7_CEREH</name>
<reference evidence="1 2" key="1">
    <citation type="journal article" date="2018" name="Mol. Genet. Genomics">
        <title>The red deer Cervus elaphus genome CerEla1.0: sequencing, annotating, genes, and chromosomes.</title>
        <authorList>
            <person name="Bana N.A."/>
            <person name="Nyiri A."/>
            <person name="Nagy J."/>
            <person name="Frank K."/>
            <person name="Nagy T."/>
            <person name="Steger V."/>
            <person name="Schiller M."/>
            <person name="Lakatos P."/>
            <person name="Sugar L."/>
            <person name="Horn P."/>
            <person name="Barta E."/>
            <person name="Orosz L."/>
        </authorList>
    </citation>
    <scope>NUCLEOTIDE SEQUENCE [LARGE SCALE GENOMIC DNA]</scope>
    <source>
        <strain evidence="1">Hungarian</strain>
    </source>
</reference>
<protein>
    <submittedName>
        <fullName evidence="1">Uncharacterized protein</fullName>
    </submittedName>
</protein>
<feature type="non-terminal residue" evidence="1">
    <location>
        <position position="84"/>
    </location>
</feature>
<comment type="caution">
    <text evidence="1">The sequence shown here is derived from an EMBL/GenBank/DDBJ whole genome shotgun (WGS) entry which is preliminary data.</text>
</comment>
<dbReference type="EMBL" id="MKHE01000034">
    <property type="protein sequence ID" value="OWJ99091.1"/>
    <property type="molecule type" value="Genomic_DNA"/>
</dbReference>
<sequence>MNISGLTSTDVHVSEIKHFTLELSAQMLGFAFYEQPDVDGQFADLIKHSARHWENRAFCYSRSRLPGYAVYPIRLTNQVSQFQK</sequence>
<organism evidence="1 2">
    <name type="scientific">Cervus elaphus hippelaphus</name>
    <name type="common">European red deer</name>
    <dbReference type="NCBI Taxonomy" id="46360"/>
    <lineage>
        <taxon>Eukaryota</taxon>
        <taxon>Metazoa</taxon>
        <taxon>Chordata</taxon>
        <taxon>Craniata</taxon>
        <taxon>Vertebrata</taxon>
        <taxon>Euteleostomi</taxon>
        <taxon>Mammalia</taxon>
        <taxon>Eutheria</taxon>
        <taxon>Laurasiatheria</taxon>
        <taxon>Artiodactyla</taxon>
        <taxon>Ruminantia</taxon>
        <taxon>Pecora</taxon>
        <taxon>Cervidae</taxon>
        <taxon>Cervinae</taxon>
        <taxon>Cervus</taxon>
    </lineage>
</organism>
<accession>A0A212BZN7</accession>
<evidence type="ECO:0000313" key="1">
    <source>
        <dbReference type="EMBL" id="OWJ99091.1"/>
    </source>
</evidence>